<protein>
    <submittedName>
        <fullName evidence="5">N-6 DNA methylase</fullName>
    </submittedName>
</protein>
<dbReference type="PANTHER" id="PTHR42998:SF1">
    <property type="entry name" value="TYPE I RESTRICTION ENZYME HINDI METHYLASE SUBUNIT"/>
    <property type="match status" value="1"/>
</dbReference>
<dbReference type="GO" id="GO:0008170">
    <property type="term" value="F:N-methyltransferase activity"/>
    <property type="evidence" value="ECO:0007669"/>
    <property type="project" value="InterPro"/>
</dbReference>
<dbReference type="InterPro" id="IPR029063">
    <property type="entry name" value="SAM-dependent_MTases_sf"/>
</dbReference>
<dbReference type="GO" id="GO:0003677">
    <property type="term" value="F:DNA binding"/>
    <property type="evidence" value="ECO:0007669"/>
    <property type="project" value="InterPro"/>
</dbReference>
<evidence type="ECO:0000313" key="6">
    <source>
        <dbReference type="Proteomes" id="UP000625804"/>
    </source>
</evidence>
<evidence type="ECO:0000256" key="2">
    <source>
        <dbReference type="SAM" id="Coils"/>
    </source>
</evidence>
<reference evidence="5" key="1">
    <citation type="submission" date="2020-06" db="EMBL/GenBank/DDBJ databases">
        <title>A novel thermopfilic bacterium from Erzurum, Turkey.</title>
        <authorList>
            <person name="Adiguzel A."/>
            <person name="Ay H."/>
            <person name="Baltaci M.O."/>
        </authorList>
    </citation>
    <scope>NUCLEOTIDE SEQUENCE</scope>
    <source>
        <strain evidence="5">P2</strain>
    </source>
</reference>
<dbReference type="InterPro" id="IPR002052">
    <property type="entry name" value="DNA_methylase_N6_adenine_CS"/>
</dbReference>
<feature type="domain" description="DNA methylase adenine-specific" evidence="3">
    <location>
        <begin position="334"/>
        <end position="624"/>
    </location>
</feature>
<gene>
    <name evidence="5" type="ORF">HR057_16235</name>
</gene>
<dbReference type="AlphaFoldDB" id="A0A8J8KFU2"/>
<keyword evidence="5" id="KW-0808">Transferase</keyword>
<feature type="domain" description="Type I restriction enzyme R protein N-terminal" evidence="4">
    <location>
        <begin position="46"/>
        <end position="114"/>
    </location>
</feature>
<dbReference type="Gene3D" id="3.40.50.150">
    <property type="entry name" value="Vaccinia Virus protein VP39"/>
    <property type="match status" value="1"/>
</dbReference>
<dbReference type="InterPro" id="IPR003356">
    <property type="entry name" value="DNA_methylase_A-5"/>
</dbReference>
<dbReference type="EMBL" id="JABTTE010000036">
    <property type="protein sequence ID" value="NSL53290.1"/>
    <property type="molecule type" value="Genomic_DNA"/>
</dbReference>
<keyword evidence="6" id="KW-1185">Reference proteome</keyword>
<evidence type="ECO:0000256" key="1">
    <source>
        <dbReference type="ARBA" id="ARBA00022747"/>
    </source>
</evidence>
<dbReference type="PANTHER" id="PTHR42998">
    <property type="entry name" value="TYPE I RESTRICTION ENZYME HINDVIIP M PROTEIN-RELATED"/>
    <property type="match status" value="1"/>
</dbReference>
<accession>A0A8J8KFU2</accession>
<dbReference type="InterPro" id="IPR029464">
    <property type="entry name" value="HSDR_N"/>
</dbReference>
<evidence type="ECO:0000259" key="4">
    <source>
        <dbReference type="Pfam" id="PF13588"/>
    </source>
</evidence>
<dbReference type="Proteomes" id="UP000625804">
    <property type="component" value="Unassembled WGS sequence"/>
</dbReference>
<comment type="caution">
    <text evidence="5">The sequence shown here is derived from an EMBL/GenBank/DDBJ whole genome shotgun (WGS) entry which is preliminary data.</text>
</comment>
<keyword evidence="5" id="KW-0489">Methyltransferase</keyword>
<name>A0A8J8KFU2_9BACI</name>
<dbReference type="GO" id="GO:0009307">
    <property type="term" value="P:DNA restriction-modification system"/>
    <property type="evidence" value="ECO:0007669"/>
    <property type="project" value="UniProtKB-KW"/>
</dbReference>
<feature type="coiled-coil region" evidence="2">
    <location>
        <begin position="783"/>
        <end position="843"/>
    </location>
</feature>
<proteinExistence type="predicted"/>
<organism evidence="5 6">
    <name type="scientific">Calidifontibacillus erzurumensis</name>
    <dbReference type="NCBI Taxonomy" id="2741433"/>
    <lineage>
        <taxon>Bacteria</taxon>
        <taxon>Bacillati</taxon>
        <taxon>Bacillota</taxon>
        <taxon>Bacilli</taxon>
        <taxon>Bacillales</taxon>
        <taxon>Bacillaceae</taxon>
        <taxon>Calidifontibacillus/Schinkia group</taxon>
        <taxon>Calidifontibacillus</taxon>
    </lineage>
</organism>
<dbReference type="Pfam" id="PF13588">
    <property type="entry name" value="HSDR_N_2"/>
    <property type="match status" value="1"/>
</dbReference>
<dbReference type="PRINTS" id="PR00507">
    <property type="entry name" value="N12N6MTFRASE"/>
</dbReference>
<keyword evidence="1" id="KW-0680">Restriction system</keyword>
<keyword evidence="2" id="KW-0175">Coiled coil</keyword>
<dbReference type="SUPFAM" id="SSF53335">
    <property type="entry name" value="S-adenosyl-L-methionine-dependent methyltransferases"/>
    <property type="match status" value="1"/>
</dbReference>
<evidence type="ECO:0000313" key="5">
    <source>
        <dbReference type="EMBL" id="NSL53290.1"/>
    </source>
</evidence>
<evidence type="ECO:0000259" key="3">
    <source>
        <dbReference type="Pfam" id="PF02384"/>
    </source>
</evidence>
<dbReference type="Pfam" id="PF02384">
    <property type="entry name" value="N6_Mtase"/>
    <property type="match status" value="1"/>
</dbReference>
<dbReference type="GO" id="GO:0032259">
    <property type="term" value="P:methylation"/>
    <property type="evidence" value="ECO:0007669"/>
    <property type="project" value="UniProtKB-KW"/>
</dbReference>
<dbReference type="PROSITE" id="PS00092">
    <property type="entry name" value="N6_MTASE"/>
    <property type="match status" value="1"/>
</dbReference>
<dbReference type="RefSeq" id="WP_173732492.1">
    <property type="nucleotide sequence ID" value="NZ_JABTTE010000036.1"/>
</dbReference>
<sequence length="913" mass="106982">MWRKQIESKVNSQKNSVAFLDLSKKEVSYSPLIKKNREIKSVTGDEEIIRAYLLDKLVNDLDYKAENIEIEKEYNILGGHSKLTPRIDVIVKDSEGNPFFFMELKAPNKYEKDKEEIEGQLFALAQAEERDYKTSVRYLVYYTVDTSNLEDKVIIIDYKKYPTYADWEADGFISIGSSLTPGYGEPKKQPLIKGDKKNDLRVEIDKEEIEGLAKDLHNKLWGGGGTNDSEIFYSLVNIILAKIQDEYEKVDGQEYDFQVYQYGTNTESHKKIYERINELYKRAKVEQLNVTDEQQLNDDSVVNLNKFQLNKLVYTVQSLEKISFLEGRNSLNGKDILGDFFERITRDGFKQHKGQFFTPNTIVKFLLYGLKLDELAIKKLNEERSLPYIIDPSAGSGTFLVEAMKLITKELKYRQKSKIKTSRQIQKRFEELFKPDYNENKWAREYLYGTEINFDLGTASKVNMILHGDGSTNIFVQSGLLPFRLYKSEGANILETVKTEEDINYRKEINGKFDVVISNPPFSVDLDSETLKDLKNVFLFSEKKNSENLFIERYYQLLKEGGRLGVVLPESVFDTIENKYIRLFIFKYFNVKAVVSLPEVTFEPYTSTKTSILFAQKKTIDQVTEWNNKWNEYGKEWSKLCTRIKNYFSYYVEGKTINKKWPKDVIEDLSENNETNIKNNIFRFLKEFIIDSDKTLSVKDLLIKYKDEIDEVSKIDKETDEFGFYNAMWVFGEVAKDYDYNILMAEAKHVGYKRSKKGTEKVMPNELFDLEILPFEFDSQTIIKSLENEIEDLQSKINILLDKIKENKIKLGQKKTQTLKNQIEKDEHNLEMLKTEIERKSESINLIQEIAARYYDDKNCLLKEFVDRTDIDSYHALLFKDGILKDYRSDEIVLRETQKIKILDYLRQEVKWE</sequence>
<dbReference type="InterPro" id="IPR052916">
    <property type="entry name" value="Type-I_RE_MTase_Subunit"/>
</dbReference>